<name>A0ABX4H4M5_9BACT</name>
<dbReference type="CDD" id="cd01310">
    <property type="entry name" value="TatD_DNAse"/>
    <property type="match status" value="1"/>
</dbReference>
<dbReference type="RefSeq" id="WP_084232502.1">
    <property type="nucleotide sequence ID" value="NZ_FWXE01000008.1"/>
</dbReference>
<evidence type="ECO:0000313" key="3">
    <source>
        <dbReference type="Proteomes" id="UP000217033"/>
    </source>
</evidence>
<dbReference type="Pfam" id="PF01026">
    <property type="entry name" value="TatD_DNase"/>
    <property type="match status" value="1"/>
</dbReference>
<keyword evidence="3" id="KW-1185">Reference proteome</keyword>
<evidence type="ECO:0000313" key="2">
    <source>
        <dbReference type="EMBL" id="PAF54846.1"/>
    </source>
</evidence>
<dbReference type="InterPro" id="IPR032466">
    <property type="entry name" value="Metal_Hydrolase"/>
</dbReference>
<proteinExistence type="predicted"/>
<gene>
    <name evidence="2" type="ORF">CJF60_03875</name>
</gene>
<dbReference type="Proteomes" id="UP000217033">
    <property type="component" value="Unassembled WGS sequence"/>
</dbReference>
<dbReference type="InterPro" id="IPR015991">
    <property type="entry name" value="TatD/YcfH-like"/>
</dbReference>
<dbReference type="InterPro" id="IPR001130">
    <property type="entry name" value="TatD-like"/>
</dbReference>
<dbReference type="EMBL" id="NQMN01000002">
    <property type="protein sequence ID" value="PAF54846.1"/>
    <property type="molecule type" value="Genomic_DNA"/>
</dbReference>
<evidence type="ECO:0000256" key="1">
    <source>
        <dbReference type="ARBA" id="ARBA00022723"/>
    </source>
</evidence>
<dbReference type="SUPFAM" id="SSF51556">
    <property type="entry name" value="Metallo-dependent hydrolases"/>
    <property type="match status" value="1"/>
</dbReference>
<accession>A0ABX4H4M5</accession>
<reference evidence="2" key="1">
    <citation type="submission" date="2017-08" db="EMBL/GenBank/DDBJ databases">
        <authorList>
            <person name="Alvarez-Ponce D."/>
            <person name="Weitzman C.L."/>
            <person name="Tillett R.L."/>
            <person name="Sandmeier F.C."/>
            <person name="Tracy C.R."/>
        </authorList>
    </citation>
    <scope>NUCLEOTIDE SEQUENCE [LARGE SCALE GENOMIC DNA]</scope>
    <source>
        <strain evidence="2">PS6</strain>
    </source>
</reference>
<dbReference type="Gene3D" id="3.20.20.140">
    <property type="entry name" value="Metal-dependent hydrolases"/>
    <property type="match status" value="1"/>
</dbReference>
<protein>
    <submittedName>
        <fullName evidence="2">TatD family deoxyribonuclease</fullName>
    </submittedName>
</protein>
<dbReference type="NCBIfam" id="TIGR00010">
    <property type="entry name" value="YchF/TatD family DNA exonuclease"/>
    <property type="match status" value="1"/>
</dbReference>
<keyword evidence="1" id="KW-0479">Metal-binding</keyword>
<dbReference type="PIRSF" id="PIRSF005902">
    <property type="entry name" value="DNase_TatD"/>
    <property type="match status" value="1"/>
</dbReference>
<organism evidence="2 3">
    <name type="scientific">Mycoplasmopsis agassizii</name>
    <dbReference type="NCBI Taxonomy" id="33922"/>
    <lineage>
        <taxon>Bacteria</taxon>
        <taxon>Bacillati</taxon>
        <taxon>Mycoplasmatota</taxon>
        <taxon>Mycoplasmoidales</taxon>
        <taxon>Metamycoplasmataceae</taxon>
        <taxon>Mycoplasmopsis</taxon>
    </lineage>
</organism>
<comment type="caution">
    <text evidence="2">The sequence shown here is derived from an EMBL/GenBank/DDBJ whole genome shotgun (WGS) entry which is preliminary data.</text>
</comment>
<dbReference type="PANTHER" id="PTHR46124">
    <property type="entry name" value="D-AMINOACYL-TRNA DEACYLASE"/>
    <property type="match status" value="1"/>
</dbReference>
<sequence length="259" mass="30396">MSKLKFIDLHTHPYLEYYENPIEEVQSWIDTNELEMIFFTGVSFKEIEEIKTMKKAFPNFVQEVLGIHPMEVKGKEDTNKLTEFISEDTVAIGEVGLDYYYKENPSKEIQFESFIAHIEIAKARNLPVVIHSRDAFNDIFEIISREEYQDVKFIFHTFSGDSFEAERFLKHVKNIYFSFSGVITFKNNHALREACKIVPLDRIFCETDTPYLTPMPFRGKPNKSPYVKYVYEKVAEVKGIDLETLVKQVRKNVKDVFNI</sequence>
<dbReference type="PANTHER" id="PTHR46124:SF2">
    <property type="entry name" value="D-AMINOACYL-TRNA DEACYLASE"/>
    <property type="match status" value="1"/>
</dbReference>